<evidence type="ECO:0000313" key="2">
    <source>
        <dbReference type="Proteomes" id="UP001497535"/>
    </source>
</evidence>
<proteinExistence type="predicted"/>
<protein>
    <submittedName>
        <fullName evidence="1">Uncharacterized protein</fullName>
    </submittedName>
</protein>
<name>A0ACB0XKJ2_MELEN</name>
<gene>
    <name evidence="1" type="ORF">MENTE1834_LOCUS448</name>
</gene>
<evidence type="ECO:0000313" key="1">
    <source>
        <dbReference type="EMBL" id="CAK5006304.1"/>
    </source>
</evidence>
<dbReference type="EMBL" id="CAVMJV010000001">
    <property type="protein sequence ID" value="CAK5006304.1"/>
    <property type="molecule type" value="Genomic_DNA"/>
</dbReference>
<comment type="caution">
    <text evidence="1">The sequence shown here is derived from an EMBL/GenBank/DDBJ whole genome shotgun (WGS) entry which is preliminary data.</text>
</comment>
<dbReference type="Proteomes" id="UP001497535">
    <property type="component" value="Unassembled WGS sequence"/>
</dbReference>
<sequence length="99" mass="11396">MGLVQFKCPYNLYTSKQISVRPIYGFVWAHKNSRLRINFSLDVYKEGLERLLSVYSNGGSSNNGGSWGDPQIVEKQIEHNKCEIDALSEQIRRFKVNLD</sequence>
<reference evidence="1" key="1">
    <citation type="submission" date="2023-11" db="EMBL/GenBank/DDBJ databases">
        <authorList>
            <person name="Poullet M."/>
        </authorList>
    </citation>
    <scope>NUCLEOTIDE SEQUENCE</scope>
    <source>
        <strain evidence="1">E1834</strain>
    </source>
</reference>
<keyword evidence="2" id="KW-1185">Reference proteome</keyword>
<organism evidence="1 2">
    <name type="scientific">Meloidogyne enterolobii</name>
    <name type="common">Root-knot nematode worm</name>
    <name type="synonym">Meloidogyne mayaguensis</name>
    <dbReference type="NCBI Taxonomy" id="390850"/>
    <lineage>
        <taxon>Eukaryota</taxon>
        <taxon>Metazoa</taxon>
        <taxon>Ecdysozoa</taxon>
        <taxon>Nematoda</taxon>
        <taxon>Chromadorea</taxon>
        <taxon>Rhabditida</taxon>
        <taxon>Tylenchina</taxon>
        <taxon>Tylenchomorpha</taxon>
        <taxon>Tylenchoidea</taxon>
        <taxon>Meloidogynidae</taxon>
        <taxon>Meloidogyninae</taxon>
        <taxon>Meloidogyne</taxon>
    </lineage>
</organism>
<accession>A0ACB0XKJ2</accession>